<keyword evidence="10" id="KW-0206">Cytoskeleton</keyword>
<evidence type="ECO:0000256" key="5">
    <source>
        <dbReference type="ARBA" id="ARBA00022499"/>
    </source>
</evidence>
<evidence type="ECO:0000256" key="4">
    <source>
        <dbReference type="ARBA" id="ARBA00022490"/>
    </source>
</evidence>
<evidence type="ECO:0000256" key="6">
    <source>
        <dbReference type="ARBA" id="ARBA00022553"/>
    </source>
</evidence>
<reference evidence="15" key="1">
    <citation type="submission" date="2023-02" db="EMBL/GenBank/DDBJ databases">
        <title>Identification and recombinant expression of a fungal hydrolase from Papiliotrema laurentii that hydrolyzes apple cutin and clears colloidal polyester polyurethane.</title>
        <authorList>
            <consortium name="DOE Joint Genome Institute"/>
            <person name="Roman V.A."/>
            <person name="Bojanowski C."/>
            <person name="Crable B.R."/>
            <person name="Wagner D.N."/>
            <person name="Hung C.S."/>
            <person name="Nadeau L.J."/>
            <person name="Schratz L."/>
            <person name="Haridas S."/>
            <person name="Pangilinan J."/>
            <person name="Lipzen A."/>
            <person name="Na H."/>
            <person name="Yan M."/>
            <person name="Ng V."/>
            <person name="Grigoriev I.V."/>
            <person name="Spatafora J.W."/>
            <person name="Barlow D."/>
            <person name="Biffinger J."/>
            <person name="Kelley-Loughnane N."/>
            <person name="Varaljay V.A."/>
            <person name="Crookes-Goodson W.J."/>
        </authorList>
    </citation>
    <scope>NUCLEOTIDE SEQUENCE</scope>
    <source>
        <strain evidence="15">5307AH</strain>
    </source>
</reference>
<dbReference type="InterPro" id="IPR008603">
    <property type="entry name" value="DCTN4"/>
</dbReference>
<evidence type="ECO:0000256" key="13">
    <source>
        <dbReference type="ARBA" id="ARBA00093507"/>
    </source>
</evidence>
<keyword evidence="16" id="KW-1185">Reference proteome</keyword>
<comment type="subcellular location">
    <subcellularLocation>
        <location evidence="1">Cytoplasm</location>
        <location evidence="1">Cytoskeleton</location>
        <location evidence="1">Microtubule organizing center</location>
        <location evidence="1">Centrosome</location>
    </subcellularLocation>
    <subcellularLocation>
        <location evidence="2">Cytoplasm</location>
        <location evidence="2">Cytoskeleton</location>
        <location evidence="2">Stress fiber</location>
    </subcellularLocation>
    <subcellularLocation>
        <location evidence="3">Cytoplasm</location>
        <location evidence="3">Myofibril</location>
    </subcellularLocation>
</comment>
<keyword evidence="6" id="KW-0597">Phosphoprotein</keyword>
<evidence type="ECO:0000256" key="11">
    <source>
        <dbReference type="ARBA" id="ARBA00034776"/>
    </source>
</evidence>
<evidence type="ECO:0000256" key="14">
    <source>
        <dbReference type="SAM" id="MobiDB-lite"/>
    </source>
</evidence>
<dbReference type="PANTHER" id="PTHR13034:SF2">
    <property type="entry name" value="DYNACTIN SUBUNIT 4"/>
    <property type="match status" value="1"/>
</dbReference>
<evidence type="ECO:0000256" key="7">
    <source>
        <dbReference type="ARBA" id="ARBA00022843"/>
    </source>
</evidence>
<dbReference type="EMBL" id="JAODAN010000012">
    <property type="protein sequence ID" value="KAK1920981.1"/>
    <property type="molecule type" value="Genomic_DNA"/>
</dbReference>
<dbReference type="PANTHER" id="PTHR13034">
    <property type="entry name" value="DYNACTIN P62 SUBUNIT"/>
    <property type="match status" value="1"/>
</dbReference>
<evidence type="ECO:0000256" key="12">
    <source>
        <dbReference type="ARBA" id="ARBA00034864"/>
    </source>
</evidence>
<keyword evidence="8" id="KW-0007">Acetylation</keyword>
<comment type="similarity">
    <text evidence="11">Belongs to the dynactin subunit 4 family.</text>
</comment>
<gene>
    <name evidence="15" type="ORF">DB88DRAFT_501747</name>
</gene>
<organism evidence="15 16">
    <name type="scientific">Papiliotrema laurentii</name>
    <name type="common">Cryptococcus laurentii</name>
    <dbReference type="NCBI Taxonomy" id="5418"/>
    <lineage>
        <taxon>Eukaryota</taxon>
        <taxon>Fungi</taxon>
        <taxon>Dikarya</taxon>
        <taxon>Basidiomycota</taxon>
        <taxon>Agaricomycotina</taxon>
        <taxon>Tremellomycetes</taxon>
        <taxon>Tremellales</taxon>
        <taxon>Rhynchogastremaceae</taxon>
        <taxon>Papiliotrema</taxon>
    </lineage>
</organism>
<keyword evidence="9" id="KW-0175">Coiled coil</keyword>
<evidence type="ECO:0000256" key="9">
    <source>
        <dbReference type="ARBA" id="ARBA00023054"/>
    </source>
</evidence>
<name>A0AAD9FMJ6_PAPLA</name>
<proteinExistence type="inferred from homology"/>
<evidence type="ECO:0000256" key="3">
    <source>
        <dbReference type="ARBA" id="ARBA00004657"/>
    </source>
</evidence>
<feature type="region of interest" description="Disordered" evidence="14">
    <location>
        <begin position="431"/>
        <end position="479"/>
    </location>
</feature>
<evidence type="ECO:0000256" key="2">
    <source>
        <dbReference type="ARBA" id="ARBA00004529"/>
    </source>
</evidence>
<dbReference type="GO" id="GO:0005869">
    <property type="term" value="C:dynactin complex"/>
    <property type="evidence" value="ECO:0007669"/>
    <property type="project" value="InterPro"/>
</dbReference>
<evidence type="ECO:0000256" key="10">
    <source>
        <dbReference type="ARBA" id="ARBA00023212"/>
    </source>
</evidence>
<dbReference type="Proteomes" id="UP001182556">
    <property type="component" value="Unassembled WGS sequence"/>
</dbReference>
<sequence>MSVRYHCSHTSNPHPPLPPAYPSSSSSFSRLDSLYFCEECDAVRCDQCVAVEVASYYCPNCLFDVPSANVRGDKNRCARSCFACPHCTAALQVIPAETLDPSTSRTVGAFLLTCPCCKWSSREVGWEFEKATGIALQLQKTHKQAEAVQAEFEALKDHLDAYMSSSTPAPAPATTSTKPSRHISHLTQMAANALGRDVPGMAKVKIRRPGDPPLQRKSHDEWDDIGEYQTKASWKAKGWEVGLGQVEQVQSMQALKVAPLDRRWAHSWDRDPMAKSTLPQRIPLQTKTTKRCPEGSCRHLLIQPDTKSTRFKIKMVATNYLPEVEIGRRRRLDSGGLDHPMTPEEMEKRRRERRRTRARGEEEDEGEKLRAGQVYTFQLAFTNPLYDPIQIRLTQPHPPRNAPVPNHHLHIPTQHFTVAALKDAWAYDEEEVDDGAPLDGSEGQSEGSSRGTVGRKSLLFTEGSREKRRGEVGVEKKGNTSKVGVEVEVLPGSKGPVEFDLEVRYTYRAEDAVEGAKNGRGDEYKTFTYWIRVHVGEVE</sequence>
<feature type="region of interest" description="Disordered" evidence="14">
    <location>
        <begin position="331"/>
        <end position="367"/>
    </location>
</feature>
<dbReference type="GO" id="GO:0001725">
    <property type="term" value="C:stress fiber"/>
    <property type="evidence" value="ECO:0007669"/>
    <property type="project" value="UniProtKB-SubCell"/>
</dbReference>
<protein>
    <recommendedName>
        <fullName evidence="12">Dynactin subunit 4</fullName>
    </recommendedName>
</protein>
<keyword evidence="5" id="KW-1017">Isopeptide bond</keyword>
<comment type="caution">
    <text evidence="15">The sequence shown here is derived from an EMBL/GenBank/DDBJ whole genome shotgun (WGS) entry which is preliminary data.</text>
</comment>
<dbReference type="Pfam" id="PF05502">
    <property type="entry name" value="Dynactin_p62"/>
    <property type="match status" value="2"/>
</dbReference>
<evidence type="ECO:0000313" key="16">
    <source>
        <dbReference type="Proteomes" id="UP001182556"/>
    </source>
</evidence>
<feature type="compositionally biased region" description="Low complexity" evidence="14">
    <location>
        <begin position="440"/>
        <end position="451"/>
    </location>
</feature>
<feature type="region of interest" description="Disordered" evidence="14">
    <location>
        <begin position="1"/>
        <end position="21"/>
    </location>
</feature>
<feature type="compositionally biased region" description="Basic and acidic residues" evidence="14">
    <location>
        <begin position="463"/>
        <end position="478"/>
    </location>
</feature>
<evidence type="ECO:0000256" key="1">
    <source>
        <dbReference type="ARBA" id="ARBA00004300"/>
    </source>
</evidence>
<keyword evidence="4" id="KW-0963">Cytoplasm</keyword>
<comment type="subunit">
    <text evidence="13">Subunit of dynactin, a multiprotein complex part of a tripartite complex with dynein and a adapter, such as BICDL1, BICD2 or HOOK3. The dynactin complex is built around ACTR1A/ACTB filament and consists of an actin-related filament composed of a shoulder domain, a pointed end and a barbed end. Its length is defined by its flexible shoulder domain. The soulder is composed of 2 DCTN1 subunits, 4 DCTN2 and 2 DCTN3. The 4 DCNT2 (via N-terminus) bind the ACTR1A filament and act as molecular rulers to determine the length. The pointed end is important for binding dynein-dynactin cargo adapters. Consists of 4 subunits: ACTR10, DCNT4, DCTN5 and DCTN6. The barbed end is composed of a CAPZA1:CAPZB heterodimers, which binds ACTR1A/ACTB filament and dynactin and stabilizes dynactin. Interacts with ATP7B, but not ATP7A, in a copper-dependent manner. Interacts with ANK2; this interaction is required for localization at costameres. Interacts with N4BP2L1.</text>
</comment>
<evidence type="ECO:0000256" key="8">
    <source>
        <dbReference type="ARBA" id="ARBA00022990"/>
    </source>
</evidence>
<accession>A0AAD9FMJ6</accession>
<dbReference type="AlphaFoldDB" id="A0AAD9FMJ6"/>
<evidence type="ECO:0000313" key="15">
    <source>
        <dbReference type="EMBL" id="KAK1920981.1"/>
    </source>
</evidence>
<keyword evidence="7" id="KW-0832">Ubl conjugation</keyword>